<dbReference type="GO" id="GO:0000287">
    <property type="term" value="F:magnesium ion binding"/>
    <property type="evidence" value="ECO:0007669"/>
    <property type="project" value="UniProtKB-UniRule"/>
</dbReference>
<evidence type="ECO:0000256" key="7">
    <source>
        <dbReference type="ARBA" id="ARBA00038093"/>
    </source>
</evidence>
<dbReference type="InterPro" id="IPR029060">
    <property type="entry name" value="PIN-like_dom_sf"/>
</dbReference>
<comment type="function">
    <text evidence="8">Toxic component of a toxin-antitoxin (TA) system. An RNase.</text>
</comment>
<dbReference type="OrthoDB" id="9804823at2"/>
<dbReference type="InterPro" id="IPR050556">
    <property type="entry name" value="Type_II_TA_system_RNase"/>
</dbReference>
<dbReference type="RefSeq" id="WP_126536056.1">
    <property type="nucleotide sequence ID" value="NZ_AP018560.1"/>
</dbReference>
<dbReference type="AlphaFoldDB" id="A0A2Z6E252"/>
<dbReference type="EMBL" id="AP018560">
    <property type="protein sequence ID" value="BBD79022.1"/>
    <property type="molecule type" value="Genomic_DNA"/>
</dbReference>
<evidence type="ECO:0000313" key="11">
    <source>
        <dbReference type="Proteomes" id="UP000270530"/>
    </source>
</evidence>
<dbReference type="GO" id="GO:0090729">
    <property type="term" value="F:toxin activity"/>
    <property type="evidence" value="ECO:0007669"/>
    <property type="project" value="UniProtKB-KW"/>
</dbReference>
<keyword evidence="6 8" id="KW-0460">Magnesium</keyword>
<dbReference type="SUPFAM" id="SSF88723">
    <property type="entry name" value="PIN domain-like"/>
    <property type="match status" value="1"/>
</dbReference>
<dbReference type="CDD" id="cd18746">
    <property type="entry name" value="PIN_VapC4-5_FitB-like"/>
    <property type="match status" value="1"/>
</dbReference>
<evidence type="ECO:0000256" key="8">
    <source>
        <dbReference type="HAMAP-Rule" id="MF_00265"/>
    </source>
</evidence>
<evidence type="ECO:0000256" key="4">
    <source>
        <dbReference type="ARBA" id="ARBA00022723"/>
    </source>
</evidence>
<dbReference type="GO" id="GO:0016787">
    <property type="term" value="F:hydrolase activity"/>
    <property type="evidence" value="ECO:0007669"/>
    <property type="project" value="UniProtKB-KW"/>
</dbReference>
<reference evidence="11" key="1">
    <citation type="submission" date="2018-04" db="EMBL/GenBank/DDBJ databases">
        <authorList>
            <person name="Watanabe M."/>
            <person name="Kojima H."/>
        </authorList>
    </citation>
    <scope>NUCLEOTIDE SEQUENCE [LARGE SCALE GENOMIC DNA]</scope>
    <source>
        <strain evidence="11">Dysh456</strain>
    </source>
</reference>
<dbReference type="PANTHER" id="PTHR33653:SF1">
    <property type="entry name" value="RIBONUCLEASE VAPC2"/>
    <property type="match status" value="1"/>
</dbReference>
<keyword evidence="3 8" id="KW-0540">Nuclease</keyword>
<evidence type="ECO:0000256" key="5">
    <source>
        <dbReference type="ARBA" id="ARBA00022801"/>
    </source>
</evidence>
<protein>
    <recommendedName>
        <fullName evidence="8">Ribonuclease VapC</fullName>
        <shortName evidence="8">RNase VapC</shortName>
        <ecNumber evidence="8">3.1.-.-</ecNumber>
    </recommendedName>
    <alternativeName>
        <fullName evidence="8">Toxin VapC</fullName>
    </alternativeName>
</protein>
<name>A0A2Z6E252_9GAMM</name>
<evidence type="ECO:0000256" key="2">
    <source>
        <dbReference type="ARBA" id="ARBA00022649"/>
    </source>
</evidence>
<keyword evidence="4 8" id="KW-0479">Metal-binding</keyword>
<proteinExistence type="inferred from homology"/>
<evidence type="ECO:0000256" key="6">
    <source>
        <dbReference type="ARBA" id="ARBA00022842"/>
    </source>
</evidence>
<gene>
    <name evidence="8" type="primary">vapC</name>
    <name evidence="10" type="ORF">ALSL_0351</name>
</gene>
<evidence type="ECO:0000256" key="1">
    <source>
        <dbReference type="ARBA" id="ARBA00001946"/>
    </source>
</evidence>
<keyword evidence="8" id="KW-0800">Toxin</keyword>
<accession>A0A2Z6E252</accession>
<evidence type="ECO:0000256" key="3">
    <source>
        <dbReference type="ARBA" id="ARBA00022722"/>
    </source>
</evidence>
<dbReference type="Proteomes" id="UP000270530">
    <property type="component" value="Chromosome"/>
</dbReference>
<dbReference type="PANTHER" id="PTHR33653">
    <property type="entry name" value="RIBONUCLEASE VAPC2"/>
    <property type="match status" value="1"/>
</dbReference>
<dbReference type="EC" id="3.1.-.-" evidence="8"/>
<dbReference type="InterPro" id="IPR022907">
    <property type="entry name" value="VapC_family"/>
</dbReference>
<keyword evidence="2 8" id="KW-1277">Toxin-antitoxin system</keyword>
<comment type="cofactor">
    <cofactor evidence="1 8">
        <name>Mg(2+)</name>
        <dbReference type="ChEBI" id="CHEBI:18420"/>
    </cofactor>
</comment>
<keyword evidence="11" id="KW-1185">Reference proteome</keyword>
<sequence>MYLLDTNVVSELRKGARANAGVIGFVERVASEDAPTYISVITLGELRRGVELIRHRGDLPQAEALESWLQVLLDDYADQILEFGAEEAQVWGRLRVPQPENALDKQIAATALTCGLTLVTRNLRDFAATGAPLLNPFEETPA</sequence>
<reference evidence="11" key="2">
    <citation type="submission" date="2018-06" db="EMBL/GenBank/DDBJ databases">
        <title>Genome sequence of Rhodanobacteraceae bacterium strain Dysh456.</title>
        <authorList>
            <person name="Fukui M."/>
        </authorList>
    </citation>
    <scope>NUCLEOTIDE SEQUENCE [LARGE SCALE GENOMIC DNA]</scope>
    <source>
        <strain evidence="11">Dysh456</strain>
    </source>
</reference>
<dbReference type="InterPro" id="IPR002716">
    <property type="entry name" value="PIN_dom"/>
</dbReference>
<dbReference type="HAMAP" id="MF_00265">
    <property type="entry name" value="VapC_Nob1"/>
    <property type="match status" value="1"/>
</dbReference>
<dbReference type="GO" id="GO:0004540">
    <property type="term" value="F:RNA nuclease activity"/>
    <property type="evidence" value="ECO:0007669"/>
    <property type="project" value="InterPro"/>
</dbReference>
<organism evidence="10 11">
    <name type="scientific">Aerosticca soli</name>
    <dbReference type="NCBI Taxonomy" id="2010829"/>
    <lineage>
        <taxon>Bacteria</taxon>
        <taxon>Pseudomonadati</taxon>
        <taxon>Pseudomonadota</taxon>
        <taxon>Gammaproteobacteria</taxon>
        <taxon>Lysobacterales</taxon>
        <taxon>Rhodanobacteraceae</taxon>
        <taxon>Aerosticca</taxon>
    </lineage>
</organism>
<dbReference type="Pfam" id="PF01850">
    <property type="entry name" value="PIN"/>
    <property type="match status" value="1"/>
</dbReference>
<feature type="binding site" evidence="8">
    <location>
        <position position="104"/>
    </location>
    <ligand>
        <name>Mg(2+)</name>
        <dbReference type="ChEBI" id="CHEBI:18420"/>
    </ligand>
</feature>
<feature type="binding site" evidence="8">
    <location>
        <position position="5"/>
    </location>
    <ligand>
        <name>Mg(2+)</name>
        <dbReference type="ChEBI" id="CHEBI:18420"/>
    </ligand>
</feature>
<feature type="domain" description="PIN" evidence="9">
    <location>
        <begin position="2"/>
        <end position="129"/>
    </location>
</feature>
<keyword evidence="5 8" id="KW-0378">Hydrolase</keyword>
<dbReference type="Gene3D" id="3.40.50.1010">
    <property type="entry name" value="5'-nuclease"/>
    <property type="match status" value="1"/>
</dbReference>
<evidence type="ECO:0000313" key="10">
    <source>
        <dbReference type="EMBL" id="BBD79022.1"/>
    </source>
</evidence>
<comment type="similarity">
    <text evidence="7 8">Belongs to the PINc/VapC protein family.</text>
</comment>
<dbReference type="KEGG" id="rbd:ALSL_0351"/>
<evidence type="ECO:0000259" key="9">
    <source>
        <dbReference type="Pfam" id="PF01850"/>
    </source>
</evidence>